<evidence type="ECO:0000256" key="3">
    <source>
        <dbReference type="ARBA" id="ARBA00022946"/>
    </source>
</evidence>
<accession>A0ABD2Z5C6</accession>
<dbReference type="Proteomes" id="UP001630127">
    <property type="component" value="Unassembled WGS sequence"/>
</dbReference>
<dbReference type="SMART" id="SM00733">
    <property type="entry name" value="Mterf"/>
    <property type="match status" value="2"/>
</dbReference>
<keyword evidence="2" id="KW-0805">Transcription regulation</keyword>
<sequence>MFLSACSLEKLSFSADNLSKFVLRTPRGFLGLNPFKIEEISIKVENNLGIPRKTSMYLHGFTVMSTIRQSTFDTKWEILKSFGWSHADIGIMFRKLPYLLRVSEAKMRKLLDFLMKELGYSPGYLASRPKFFFFKFGRSCQAKD</sequence>
<evidence type="ECO:0000256" key="2">
    <source>
        <dbReference type="ARBA" id="ARBA00022472"/>
    </source>
</evidence>
<name>A0ABD2Z5C6_9GENT</name>
<comment type="caution">
    <text evidence="4">The sequence shown here is derived from an EMBL/GenBank/DDBJ whole genome shotgun (WGS) entry which is preliminary data.</text>
</comment>
<dbReference type="Pfam" id="PF02536">
    <property type="entry name" value="mTERF"/>
    <property type="match status" value="1"/>
</dbReference>
<keyword evidence="2" id="KW-0804">Transcription</keyword>
<dbReference type="Gene3D" id="1.25.70.10">
    <property type="entry name" value="Transcription termination factor 3, mitochondrial"/>
    <property type="match status" value="1"/>
</dbReference>
<keyword evidence="3" id="KW-0809">Transit peptide</keyword>
<dbReference type="InterPro" id="IPR003690">
    <property type="entry name" value="MTERF"/>
</dbReference>
<keyword evidence="2" id="KW-0806">Transcription termination</keyword>
<evidence type="ECO:0000313" key="5">
    <source>
        <dbReference type="Proteomes" id="UP001630127"/>
    </source>
</evidence>
<protein>
    <submittedName>
        <fullName evidence="4">Uncharacterized protein</fullName>
    </submittedName>
</protein>
<proteinExistence type="inferred from homology"/>
<dbReference type="AlphaFoldDB" id="A0ABD2Z5C6"/>
<dbReference type="EMBL" id="JBJUIK010000011">
    <property type="protein sequence ID" value="KAL3514031.1"/>
    <property type="molecule type" value="Genomic_DNA"/>
</dbReference>
<keyword evidence="5" id="KW-1185">Reference proteome</keyword>
<dbReference type="GO" id="GO:0006353">
    <property type="term" value="P:DNA-templated transcription termination"/>
    <property type="evidence" value="ECO:0007669"/>
    <property type="project" value="UniProtKB-KW"/>
</dbReference>
<organism evidence="4 5">
    <name type="scientific">Cinchona calisaya</name>
    <dbReference type="NCBI Taxonomy" id="153742"/>
    <lineage>
        <taxon>Eukaryota</taxon>
        <taxon>Viridiplantae</taxon>
        <taxon>Streptophyta</taxon>
        <taxon>Embryophyta</taxon>
        <taxon>Tracheophyta</taxon>
        <taxon>Spermatophyta</taxon>
        <taxon>Magnoliopsida</taxon>
        <taxon>eudicotyledons</taxon>
        <taxon>Gunneridae</taxon>
        <taxon>Pentapetalae</taxon>
        <taxon>asterids</taxon>
        <taxon>lamiids</taxon>
        <taxon>Gentianales</taxon>
        <taxon>Rubiaceae</taxon>
        <taxon>Cinchonoideae</taxon>
        <taxon>Cinchoneae</taxon>
        <taxon>Cinchona</taxon>
    </lineage>
</organism>
<evidence type="ECO:0000256" key="1">
    <source>
        <dbReference type="ARBA" id="ARBA00007692"/>
    </source>
</evidence>
<comment type="similarity">
    <text evidence="1">Belongs to the mTERF family.</text>
</comment>
<evidence type="ECO:0000313" key="4">
    <source>
        <dbReference type="EMBL" id="KAL3514031.1"/>
    </source>
</evidence>
<dbReference type="PANTHER" id="PTHR13068:SF231">
    <property type="entry name" value="TRANSCRIPTION TERMINATION FACTOR MTERF2, CHLOROPLASTIC-LIKE"/>
    <property type="match status" value="1"/>
</dbReference>
<dbReference type="PANTHER" id="PTHR13068">
    <property type="entry name" value="CGI-12 PROTEIN-RELATED"/>
    <property type="match status" value="1"/>
</dbReference>
<dbReference type="InterPro" id="IPR038538">
    <property type="entry name" value="MTERF_sf"/>
</dbReference>
<gene>
    <name evidence="4" type="ORF">ACH5RR_026748</name>
</gene>
<reference evidence="4 5" key="1">
    <citation type="submission" date="2024-11" db="EMBL/GenBank/DDBJ databases">
        <title>A near-complete genome assembly of Cinchona calisaya.</title>
        <authorList>
            <person name="Lian D.C."/>
            <person name="Zhao X.W."/>
            <person name="Wei L."/>
        </authorList>
    </citation>
    <scope>NUCLEOTIDE SEQUENCE [LARGE SCALE GENOMIC DNA]</scope>
    <source>
        <tissue evidence="4">Nenye</tissue>
    </source>
</reference>